<protein>
    <submittedName>
        <fullName evidence="3">Uncharacterized protein</fullName>
    </submittedName>
</protein>
<keyword evidence="4" id="KW-1185">Reference proteome</keyword>
<feature type="region of interest" description="Disordered" evidence="2">
    <location>
        <begin position="223"/>
        <end position="287"/>
    </location>
</feature>
<gene>
    <name evidence="3" type="ORF">F0562_013241</name>
</gene>
<dbReference type="PANTHER" id="PTHR35358">
    <property type="entry name" value="OS06G0711100 PROTEIN"/>
    <property type="match status" value="1"/>
</dbReference>
<evidence type="ECO:0000313" key="3">
    <source>
        <dbReference type="EMBL" id="KAA8522398.1"/>
    </source>
</evidence>
<evidence type="ECO:0000256" key="2">
    <source>
        <dbReference type="SAM" id="MobiDB-lite"/>
    </source>
</evidence>
<accession>A0A5J4ZXH0</accession>
<dbReference type="PANTHER" id="PTHR35358:SF7">
    <property type="entry name" value="EXPRESSED PROTEIN"/>
    <property type="match status" value="1"/>
</dbReference>
<dbReference type="EMBL" id="CM018048">
    <property type="protein sequence ID" value="KAA8522398.1"/>
    <property type="molecule type" value="Genomic_DNA"/>
</dbReference>
<feature type="compositionally biased region" description="Basic and acidic residues" evidence="2">
    <location>
        <begin position="1"/>
        <end position="10"/>
    </location>
</feature>
<evidence type="ECO:0000256" key="1">
    <source>
        <dbReference type="SAM" id="Coils"/>
    </source>
</evidence>
<dbReference type="Pfam" id="PF05278">
    <property type="entry name" value="PEARLI-4"/>
    <property type="match status" value="1"/>
</dbReference>
<keyword evidence="1" id="KW-0175">Coiled coil</keyword>
<dbReference type="OrthoDB" id="1745614at2759"/>
<evidence type="ECO:0000313" key="4">
    <source>
        <dbReference type="Proteomes" id="UP000325577"/>
    </source>
</evidence>
<feature type="coiled-coil region" evidence="1">
    <location>
        <begin position="543"/>
        <end position="580"/>
    </location>
</feature>
<dbReference type="AlphaFoldDB" id="A0A5J4ZXH0"/>
<proteinExistence type="predicted"/>
<dbReference type="InterPro" id="IPR007942">
    <property type="entry name" value="PLipase-like"/>
</dbReference>
<name>A0A5J4ZXH0_9ASTE</name>
<sequence length="608" mass="66626">MSGLEPHSELDVPPGFSASARGSKPSSPVPSNVRPTATGGGSPPAFPAKSPNQPISQALVCKDHQSEPPPDSSGNSRRVTRKKSQPISHAVVCEDHLGMPPPDSSGNSRRVLRKRAQPISHAVVCEDHLGVPPPDSSGNSRRVFRKRAQPISQAVVCGDHLGVPSHYSSSNIHRVIRKRVQPISQAVVCEDHLGVSSHHSSGNIQSVPRKRAHPISQAVVCEDHQGAPSHDSSGNSPRVARKRAKPQFFDPTPLPKRKRRRGRPPGSGRKPRLGPWFGPGEPVIGRDSRAPVTRLRKQFNSFIHPSVWSEENQSSFPTQLQLGEQSINTNTAPIIHQHTEQPIPNKKMEPQDVAGNGQPSVVGISTACSHQETTTIPPLREVASMANVSQREGACVLNTQSSQSIDAFMRHVANAFDDSGESNPAADGMKVQVGSYAVNPTLAPTLEAIINKHGDIAKDCPLKSGYMRTSLLEGVCNVVQELQRKEFTELDSSSLLSYYSALKDAQTMKLNVKWLHQRLDEIYYSVKSVVHAKNLTDQKTIRMERIECMKKDLQLNKVELEKLKSEIEAKESQLALETMENLKLNNAIRGMTSKFQHFQNNSLMDGLL</sequence>
<feature type="region of interest" description="Disordered" evidence="2">
    <location>
        <begin position="1"/>
        <end position="113"/>
    </location>
</feature>
<dbReference type="Proteomes" id="UP000325577">
    <property type="component" value="Linkage Group LG5"/>
</dbReference>
<feature type="compositionally biased region" description="Polar residues" evidence="2">
    <location>
        <begin position="24"/>
        <end position="35"/>
    </location>
</feature>
<reference evidence="3 4" key="1">
    <citation type="submission" date="2019-09" db="EMBL/GenBank/DDBJ databases">
        <title>A chromosome-level genome assembly of the Chinese tupelo Nyssa sinensis.</title>
        <authorList>
            <person name="Yang X."/>
            <person name="Kang M."/>
            <person name="Yang Y."/>
            <person name="Xiong H."/>
            <person name="Wang M."/>
            <person name="Zhang Z."/>
            <person name="Wang Z."/>
            <person name="Wu H."/>
            <person name="Ma T."/>
            <person name="Liu J."/>
            <person name="Xi Z."/>
        </authorList>
    </citation>
    <scope>NUCLEOTIDE SEQUENCE [LARGE SCALE GENOMIC DNA]</scope>
    <source>
        <strain evidence="3">J267</strain>
        <tissue evidence="3">Leaf</tissue>
    </source>
</reference>
<organism evidence="3 4">
    <name type="scientific">Nyssa sinensis</name>
    <dbReference type="NCBI Taxonomy" id="561372"/>
    <lineage>
        <taxon>Eukaryota</taxon>
        <taxon>Viridiplantae</taxon>
        <taxon>Streptophyta</taxon>
        <taxon>Embryophyta</taxon>
        <taxon>Tracheophyta</taxon>
        <taxon>Spermatophyta</taxon>
        <taxon>Magnoliopsida</taxon>
        <taxon>eudicotyledons</taxon>
        <taxon>Gunneridae</taxon>
        <taxon>Pentapetalae</taxon>
        <taxon>asterids</taxon>
        <taxon>Cornales</taxon>
        <taxon>Nyssaceae</taxon>
        <taxon>Nyssa</taxon>
    </lineage>
</organism>